<reference evidence="2 3" key="1">
    <citation type="journal article" date="2010" name="Nature">
        <title>Genome sequence of the palaeopolyploid soybean.</title>
        <authorList>
            <person name="Schmutz J."/>
            <person name="Cannon S.B."/>
            <person name="Schlueter J."/>
            <person name="Ma J."/>
            <person name="Mitros T."/>
            <person name="Nelson W."/>
            <person name="Hyten D.L."/>
            <person name="Song Q."/>
            <person name="Thelen J.J."/>
            <person name="Cheng J."/>
            <person name="Xu D."/>
            <person name="Hellsten U."/>
            <person name="May G.D."/>
            <person name="Yu Y."/>
            <person name="Sakurai T."/>
            <person name="Umezawa T."/>
            <person name="Bhattacharyya M.K."/>
            <person name="Sandhu D."/>
            <person name="Valliyodan B."/>
            <person name="Lindquist E."/>
            <person name="Peto M."/>
            <person name="Grant D."/>
            <person name="Shu S."/>
            <person name="Goodstein D."/>
            <person name="Barry K."/>
            <person name="Futrell-Griggs M."/>
            <person name="Abernathy B."/>
            <person name="Du J."/>
            <person name="Tian Z."/>
            <person name="Zhu L."/>
            <person name="Gill N."/>
            <person name="Joshi T."/>
            <person name="Libault M."/>
            <person name="Sethuraman A."/>
            <person name="Zhang X.-C."/>
            <person name="Shinozaki K."/>
            <person name="Nguyen H.T."/>
            <person name="Wing R.A."/>
            <person name="Cregan P."/>
            <person name="Specht J."/>
            <person name="Grimwood J."/>
            <person name="Rokhsar D."/>
            <person name="Stacey G."/>
            <person name="Shoemaker R.C."/>
            <person name="Jackson S.A."/>
        </authorList>
    </citation>
    <scope>NUCLEOTIDE SEQUENCE [LARGE SCALE GENOMIC DNA]</scope>
    <source>
        <strain evidence="3">cv. Williams 82</strain>
        <tissue evidence="2">Callus</tissue>
    </source>
</reference>
<dbReference type="OrthoDB" id="693868at2759"/>
<dbReference type="PANTHER" id="PTHR34285:SF6">
    <property type="entry name" value="TRANSMEMBRANE PROTEIN"/>
    <property type="match status" value="1"/>
</dbReference>
<gene>
    <name evidence="3" type="primary">LOC121175098</name>
    <name evidence="2" type="ORF">GLYMA_01G200300</name>
</gene>
<evidence type="ECO:0000313" key="3">
    <source>
        <dbReference type="EnsemblPlants" id="KRH77229"/>
    </source>
</evidence>
<organism evidence="3">
    <name type="scientific">Glycine max</name>
    <name type="common">Soybean</name>
    <name type="synonym">Glycine hispida</name>
    <dbReference type="NCBI Taxonomy" id="3847"/>
    <lineage>
        <taxon>Eukaryota</taxon>
        <taxon>Viridiplantae</taxon>
        <taxon>Streptophyta</taxon>
        <taxon>Embryophyta</taxon>
        <taxon>Tracheophyta</taxon>
        <taxon>Spermatophyta</taxon>
        <taxon>Magnoliopsida</taxon>
        <taxon>eudicotyledons</taxon>
        <taxon>Gunneridae</taxon>
        <taxon>Pentapetalae</taxon>
        <taxon>rosids</taxon>
        <taxon>fabids</taxon>
        <taxon>Fabales</taxon>
        <taxon>Fabaceae</taxon>
        <taxon>Papilionoideae</taxon>
        <taxon>50 kb inversion clade</taxon>
        <taxon>NPAAA clade</taxon>
        <taxon>indigoferoid/millettioid clade</taxon>
        <taxon>Phaseoleae</taxon>
        <taxon>Glycine</taxon>
        <taxon>Glycine subgen. Soja</taxon>
    </lineage>
</organism>
<dbReference type="RefSeq" id="XP_040872825.1">
    <property type="nucleotide sequence ID" value="XM_041016891.1"/>
</dbReference>
<dbReference type="Proteomes" id="UP000008827">
    <property type="component" value="Chromosome 1"/>
</dbReference>
<keyword evidence="4" id="KW-1185">Reference proteome</keyword>
<evidence type="ECO:0000256" key="1">
    <source>
        <dbReference type="SAM" id="MobiDB-lite"/>
    </source>
</evidence>
<feature type="region of interest" description="Disordered" evidence="1">
    <location>
        <begin position="101"/>
        <end position="144"/>
    </location>
</feature>
<dbReference type="HOGENOM" id="CLU_1799925_0_0_1"/>
<dbReference type="GeneID" id="121175098"/>
<protein>
    <submittedName>
        <fullName evidence="2 3">Uncharacterized protein</fullName>
    </submittedName>
</protein>
<reference evidence="3" key="2">
    <citation type="submission" date="2018-02" db="UniProtKB">
        <authorList>
            <consortium name="EnsemblPlants"/>
        </authorList>
    </citation>
    <scope>IDENTIFICATION</scope>
    <source>
        <strain evidence="3">Williams 82</strain>
    </source>
</reference>
<reference evidence="2" key="3">
    <citation type="submission" date="2018-07" db="EMBL/GenBank/DDBJ databases">
        <title>WGS assembly of Glycine max.</title>
        <authorList>
            <person name="Schmutz J."/>
            <person name="Cannon S."/>
            <person name="Schlueter J."/>
            <person name="Ma J."/>
            <person name="Mitros T."/>
            <person name="Nelson W."/>
            <person name="Hyten D."/>
            <person name="Song Q."/>
            <person name="Thelen J."/>
            <person name="Cheng J."/>
            <person name="Xu D."/>
            <person name="Hellsten U."/>
            <person name="May G."/>
            <person name="Yu Y."/>
            <person name="Sakurai T."/>
            <person name="Umezawa T."/>
            <person name="Bhattacharyya M."/>
            <person name="Sandhu D."/>
            <person name="Valliyodan B."/>
            <person name="Lindquist E."/>
            <person name="Peto M."/>
            <person name="Grant D."/>
            <person name="Shu S."/>
            <person name="Goodstein D."/>
            <person name="Barry K."/>
            <person name="Futrell-Griggs M."/>
            <person name="Abernathy B."/>
            <person name="Du J."/>
            <person name="Tian Z."/>
            <person name="Zhu L."/>
            <person name="Gill N."/>
            <person name="Joshi T."/>
            <person name="Libault M."/>
            <person name="Sethuraman A."/>
            <person name="Zhang X."/>
            <person name="Shinozaki K."/>
            <person name="Nguyen H."/>
            <person name="Wing R."/>
            <person name="Cregan P."/>
            <person name="Specht J."/>
            <person name="Grimwood J."/>
            <person name="Rokhsar D."/>
            <person name="Stacey G."/>
            <person name="Shoemaker R."/>
            <person name="Jackson S."/>
        </authorList>
    </citation>
    <scope>NUCLEOTIDE SEQUENCE</scope>
    <source>
        <tissue evidence="2">Callus</tissue>
    </source>
</reference>
<evidence type="ECO:0000313" key="2">
    <source>
        <dbReference type="EMBL" id="KRH77229.1"/>
    </source>
</evidence>
<dbReference type="PANTHER" id="PTHR34285">
    <property type="entry name" value="OS08G0510800 PROTEIN"/>
    <property type="match status" value="1"/>
</dbReference>
<name>K7K4U5_SOYBN</name>
<dbReference type="EnsemblPlants" id="KRH77229">
    <property type="protein sequence ID" value="KRH77229"/>
    <property type="gene ID" value="GLYMA_01G200300"/>
</dbReference>
<sequence length="144" mass="16805">MQPKVPITILNNPFLSGVTATDYPNPPFLLPPPQTPIRSFLSPQNTRNSHPWIFHHGLAQFETEIDLQLLKGMCFWMGRDLEIVEKENREMKRLLDEMKLGRNNRLEESKGGGRKLSESNGEVQRWRSYKSERQECNNQTNRKV</sequence>
<dbReference type="EMBL" id="CM000834">
    <property type="protein sequence ID" value="KRH77229.1"/>
    <property type="molecule type" value="Genomic_DNA"/>
</dbReference>
<dbReference type="AlphaFoldDB" id="K7K4U5"/>
<dbReference type="PaxDb" id="3847-GLYMA01G40865.1"/>
<proteinExistence type="predicted"/>
<feature type="compositionally biased region" description="Basic and acidic residues" evidence="1">
    <location>
        <begin position="101"/>
        <end position="117"/>
    </location>
</feature>
<evidence type="ECO:0000313" key="4">
    <source>
        <dbReference type="Proteomes" id="UP000008827"/>
    </source>
</evidence>
<dbReference type="Gramene" id="KRH77229">
    <property type="protein sequence ID" value="KRH77229"/>
    <property type="gene ID" value="GLYMA_01G200300"/>
</dbReference>
<dbReference type="SMR" id="K7K4U5"/>
<accession>K7K4U5</accession>